<dbReference type="OrthoDB" id="9940807at2"/>
<keyword evidence="1" id="KW-1133">Transmembrane helix</keyword>
<protein>
    <submittedName>
        <fullName evidence="2">Uncharacterized protein</fullName>
    </submittedName>
</protein>
<reference evidence="2 3" key="1">
    <citation type="journal article" date="2014" name="Gene">
        <title>A comparative genomic analysis of the alkalitolerant soil bacterium Bacillus lehensis G1.</title>
        <authorList>
            <person name="Noor Y.M."/>
            <person name="Samsulrizal N.H."/>
            <person name="Jema'on N.A."/>
            <person name="Low K.O."/>
            <person name="Ramli A.N."/>
            <person name="Alias N.I."/>
            <person name="Damis S.I."/>
            <person name="Fuzi S.F."/>
            <person name="Isa M.N."/>
            <person name="Murad A.M."/>
            <person name="Raih M.F."/>
            <person name="Bakar F.D."/>
            <person name="Najimudin N."/>
            <person name="Mahadi N.M."/>
            <person name="Illias R.M."/>
        </authorList>
    </citation>
    <scope>NUCLEOTIDE SEQUENCE [LARGE SCALE GENOMIC DNA]</scope>
    <source>
        <strain evidence="2 3">G1</strain>
    </source>
</reference>
<dbReference type="EMBL" id="CP003923">
    <property type="protein sequence ID" value="AIC95978.1"/>
    <property type="molecule type" value="Genomic_DNA"/>
</dbReference>
<feature type="transmembrane region" description="Helical" evidence="1">
    <location>
        <begin position="34"/>
        <end position="53"/>
    </location>
</feature>
<gene>
    <name evidence="2" type="ORF">BleG1_3431</name>
</gene>
<accession>A0A060M608</accession>
<keyword evidence="3" id="KW-1185">Reference proteome</keyword>
<name>A0A060M608_9BACI</name>
<dbReference type="Proteomes" id="UP000027142">
    <property type="component" value="Chromosome"/>
</dbReference>
<dbReference type="PATRIC" id="fig|1246626.3.peg.3416"/>
<keyword evidence="1" id="KW-0472">Membrane</keyword>
<dbReference type="KEGG" id="ble:BleG1_3431"/>
<dbReference type="STRING" id="1246626.BleG1_3431"/>
<keyword evidence="1" id="KW-0812">Transmembrane</keyword>
<evidence type="ECO:0000313" key="3">
    <source>
        <dbReference type="Proteomes" id="UP000027142"/>
    </source>
</evidence>
<evidence type="ECO:0000256" key="1">
    <source>
        <dbReference type="SAM" id="Phobius"/>
    </source>
</evidence>
<dbReference type="RefSeq" id="WP_038483522.1">
    <property type="nucleotide sequence ID" value="NZ_CP003923.1"/>
</dbReference>
<sequence length="61" mass="6562">MKGMIKGVGALFLCVVLAYLFSYATTFTGMLPMLVILSVCGGIMGMFALLELLKDHVDTES</sequence>
<dbReference type="AlphaFoldDB" id="A0A060M608"/>
<dbReference type="HOGENOM" id="CLU_2912850_0_0_9"/>
<evidence type="ECO:0000313" key="2">
    <source>
        <dbReference type="EMBL" id="AIC95978.1"/>
    </source>
</evidence>
<proteinExistence type="predicted"/>
<organism evidence="2 3">
    <name type="scientific">Shouchella lehensis G1</name>
    <dbReference type="NCBI Taxonomy" id="1246626"/>
    <lineage>
        <taxon>Bacteria</taxon>
        <taxon>Bacillati</taxon>
        <taxon>Bacillota</taxon>
        <taxon>Bacilli</taxon>
        <taxon>Bacillales</taxon>
        <taxon>Bacillaceae</taxon>
        <taxon>Shouchella</taxon>
    </lineage>
</organism>